<comment type="caution">
    <text evidence="2">The sequence shown here is derived from an EMBL/GenBank/DDBJ whole genome shotgun (WGS) entry which is preliminary data.</text>
</comment>
<proteinExistence type="predicted"/>
<name>A0AAD4VLA2_PRUDU</name>
<evidence type="ECO:0000256" key="1">
    <source>
        <dbReference type="SAM" id="Phobius"/>
    </source>
</evidence>
<sequence>MAPVSLHWNDGTPENVVVLPCLKSMTWAMENKNSAPGNRVAVINLKVLLYIYLFTTFFCVSMIAVCVGADDSLHLIFELADDGLHLISELQVSSSVDKLLTDALSVAHLFITILCMRICTSMCWCKG</sequence>
<organism evidence="2 3">
    <name type="scientific">Prunus dulcis</name>
    <name type="common">Almond</name>
    <name type="synonym">Amygdalus dulcis</name>
    <dbReference type="NCBI Taxonomy" id="3755"/>
    <lineage>
        <taxon>Eukaryota</taxon>
        <taxon>Viridiplantae</taxon>
        <taxon>Streptophyta</taxon>
        <taxon>Embryophyta</taxon>
        <taxon>Tracheophyta</taxon>
        <taxon>Spermatophyta</taxon>
        <taxon>Magnoliopsida</taxon>
        <taxon>eudicotyledons</taxon>
        <taxon>Gunneridae</taxon>
        <taxon>Pentapetalae</taxon>
        <taxon>rosids</taxon>
        <taxon>fabids</taxon>
        <taxon>Rosales</taxon>
        <taxon>Rosaceae</taxon>
        <taxon>Amygdaloideae</taxon>
        <taxon>Amygdaleae</taxon>
        <taxon>Prunus</taxon>
    </lineage>
</organism>
<keyword evidence="1" id="KW-1133">Transmembrane helix</keyword>
<protein>
    <submittedName>
        <fullName evidence="2">Uncharacterized protein</fullName>
    </submittedName>
</protein>
<evidence type="ECO:0000313" key="3">
    <source>
        <dbReference type="Proteomes" id="UP001054821"/>
    </source>
</evidence>
<feature type="transmembrane region" description="Helical" evidence="1">
    <location>
        <begin position="103"/>
        <end position="125"/>
    </location>
</feature>
<keyword evidence="3" id="KW-1185">Reference proteome</keyword>
<gene>
    <name evidence="2" type="ORF">L3X38_026474</name>
</gene>
<dbReference type="AlphaFoldDB" id="A0AAD4VLA2"/>
<keyword evidence="1" id="KW-0812">Transmembrane</keyword>
<dbReference type="EMBL" id="JAJFAZ020000005">
    <property type="protein sequence ID" value="KAI5327078.1"/>
    <property type="molecule type" value="Genomic_DNA"/>
</dbReference>
<keyword evidence="1" id="KW-0472">Membrane</keyword>
<evidence type="ECO:0000313" key="2">
    <source>
        <dbReference type="EMBL" id="KAI5327078.1"/>
    </source>
</evidence>
<dbReference type="Proteomes" id="UP001054821">
    <property type="component" value="Chromosome 5"/>
</dbReference>
<accession>A0AAD4VLA2</accession>
<reference evidence="2 3" key="1">
    <citation type="journal article" date="2022" name="G3 (Bethesda)">
        <title>Whole-genome sequence and methylome profiling of the almond [Prunus dulcis (Mill.) D.A. Webb] cultivar 'Nonpareil'.</title>
        <authorList>
            <person name="D'Amico-Willman K.M."/>
            <person name="Ouma W.Z."/>
            <person name="Meulia T."/>
            <person name="Sideli G.M."/>
            <person name="Gradziel T.M."/>
            <person name="Fresnedo-Ramirez J."/>
        </authorList>
    </citation>
    <scope>NUCLEOTIDE SEQUENCE [LARGE SCALE GENOMIC DNA]</scope>
    <source>
        <strain evidence="2">Clone GOH B32 T37-40</strain>
    </source>
</reference>
<feature type="transmembrane region" description="Helical" evidence="1">
    <location>
        <begin position="47"/>
        <end position="69"/>
    </location>
</feature>